<protein>
    <submittedName>
        <fullName evidence="2">Uncharacterized protein</fullName>
    </submittedName>
</protein>
<dbReference type="STRING" id="1227455.C449_16193"/>
<proteinExistence type="predicted"/>
<evidence type="ECO:0000313" key="3">
    <source>
        <dbReference type="Proteomes" id="UP000011669"/>
    </source>
</evidence>
<keyword evidence="1" id="KW-1133">Transmembrane helix</keyword>
<dbReference type="EMBL" id="AOMD01000033">
    <property type="protein sequence ID" value="EMA42699.1"/>
    <property type="molecule type" value="Genomic_DNA"/>
</dbReference>
<feature type="transmembrane region" description="Helical" evidence="1">
    <location>
        <begin position="7"/>
        <end position="26"/>
    </location>
</feature>
<feature type="transmembrane region" description="Helical" evidence="1">
    <location>
        <begin position="95"/>
        <end position="116"/>
    </location>
</feature>
<accession>M0MDG0</accession>
<feature type="transmembrane region" description="Helical" evidence="1">
    <location>
        <begin position="65"/>
        <end position="83"/>
    </location>
</feature>
<keyword evidence="3" id="KW-1185">Reference proteome</keyword>
<dbReference type="Proteomes" id="UP000011669">
    <property type="component" value="Unassembled WGS sequence"/>
</dbReference>
<feature type="transmembrane region" description="Helical" evidence="1">
    <location>
        <begin position="32"/>
        <end position="53"/>
    </location>
</feature>
<gene>
    <name evidence="2" type="ORF">C449_16193</name>
</gene>
<dbReference type="OrthoDB" id="214387at2157"/>
<comment type="caution">
    <text evidence="2">The sequence shown here is derived from an EMBL/GenBank/DDBJ whole genome shotgun (WGS) entry which is preliminary data.</text>
</comment>
<evidence type="ECO:0000256" key="1">
    <source>
        <dbReference type="SAM" id="Phobius"/>
    </source>
</evidence>
<organism evidence="2 3">
    <name type="scientific">Halococcus saccharolyticus DSM 5350</name>
    <dbReference type="NCBI Taxonomy" id="1227455"/>
    <lineage>
        <taxon>Archaea</taxon>
        <taxon>Methanobacteriati</taxon>
        <taxon>Methanobacteriota</taxon>
        <taxon>Stenosarchaea group</taxon>
        <taxon>Halobacteria</taxon>
        <taxon>Halobacteriales</taxon>
        <taxon>Halococcaceae</taxon>
        <taxon>Halococcus</taxon>
    </lineage>
</organism>
<sequence>MNRVRAWLLAVVGGIAVGAGTFAWLVSDPSLAIALGVVYVVGTRLAIEFAATLPGGTGRLDWQQTRWQVAFIAVMVHVATFSANTVLFDSFGTNVALNLLVFNVGSTGLFFGIAIAREQAAAGGLFDETKPAGESEHGDLADMNTEGA</sequence>
<keyword evidence="1" id="KW-0472">Membrane</keyword>
<reference evidence="2 3" key="1">
    <citation type="journal article" date="2014" name="PLoS Genet.">
        <title>Phylogenetically driven sequencing of extremely halophilic archaea reveals strategies for static and dynamic osmo-response.</title>
        <authorList>
            <person name="Becker E.A."/>
            <person name="Seitzer P.M."/>
            <person name="Tritt A."/>
            <person name="Larsen D."/>
            <person name="Krusor M."/>
            <person name="Yao A.I."/>
            <person name="Wu D."/>
            <person name="Madern D."/>
            <person name="Eisen J.A."/>
            <person name="Darling A.E."/>
            <person name="Facciotti M.T."/>
        </authorList>
    </citation>
    <scope>NUCLEOTIDE SEQUENCE [LARGE SCALE GENOMIC DNA]</scope>
    <source>
        <strain evidence="2 3">DSM 5350</strain>
    </source>
</reference>
<dbReference type="InParanoid" id="M0MDG0"/>
<dbReference type="RefSeq" id="WP_006079096.1">
    <property type="nucleotide sequence ID" value="NZ_AOMD01000033.1"/>
</dbReference>
<name>M0MDG0_9EURY</name>
<dbReference type="AlphaFoldDB" id="M0MDG0"/>
<dbReference type="PATRIC" id="fig|1227455.4.peg.3297"/>
<evidence type="ECO:0000313" key="2">
    <source>
        <dbReference type="EMBL" id="EMA42699.1"/>
    </source>
</evidence>
<keyword evidence="1" id="KW-0812">Transmembrane</keyword>